<dbReference type="EMBL" id="QZFV01000005">
    <property type="protein sequence ID" value="RJQ92738.1"/>
    <property type="molecule type" value="Genomic_DNA"/>
</dbReference>
<dbReference type="Pfam" id="PF18722">
    <property type="entry name" value="MazG_C"/>
    <property type="match status" value="1"/>
</dbReference>
<dbReference type="OrthoDB" id="5953925at2"/>
<dbReference type="InterPro" id="IPR041407">
    <property type="entry name" value="MazG_C"/>
</dbReference>
<organism evidence="2 3">
    <name type="scientific">Amycolatopsis panacis</name>
    <dbReference type="NCBI Taxonomy" id="2340917"/>
    <lineage>
        <taxon>Bacteria</taxon>
        <taxon>Bacillati</taxon>
        <taxon>Actinomycetota</taxon>
        <taxon>Actinomycetes</taxon>
        <taxon>Pseudonocardiales</taxon>
        <taxon>Pseudonocardiaceae</taxon>
        <taxon>Amycolatopsis</taxon>
    </lineage>
</organism>
<dbReference type="AlphaFoldDB" id="A0A419IC04"/>
<dbReference type="Proteomes" id="UP000285112">
    <property type="component" value="Unassembled WGS sequence"/>
</dbReference>
<evidence type="ECO:0000259" key="1">
    <source>
        <dbReference type="Pfam" id="PF18722"/>
    </source>
</evidence>
<evidence type="ECO:0000313" key="2">
    <source>
        <dbReference type="EMBL" id="RJQ92738.1"/>
    </source>
</evidence>
<comment type="caution">
    <text evidence="2">The sequence shown here is derived from an EMBL/GenBank/DDBJ whole genome shotgun (WGS) entry which is preliminary data.</text>
</comment>
<keyword evidence="3" id="KW-1185">Reference proteome</keyword>
<evidence type="ECO:0000313" key="3">
    <source>
        <dbReference type="Proteomes" id="UP000285112"/>
    </source>
</evidence>
<reference evidence="2 3" key="1">
    <citation type="submission" date="2018-09" db="EMBL/GenBank/DDBJ databases">
        <title>YIM PH 21725 draft genome.</title>
        <authorList>
            <person name="Miao C."/>
        </authorList>
    </citation>
    <scope>NUCLEOTIDE SEQUENCE [LARGE SCALE GENOMIC DNA]</scope>
    <source>
        <strain evidence="3">YIM PH21725</strain>
    </source>
</reference>
<name>A0A419IC04_9PSEU</name>
<protein>
    <recommendedName>
        <fullName evidence="1">MazG C-terminal domain-containing protein</fullName>
    </recommendedName>
</protein>
<accession>A0A419IC04</accession>
<gene>
    <name evidence="2" type="ORF">D5S19_00285</name>
</gene>
<feature type="domain" description="MazG C-terminal" evidence="1">
    <location>
        <begin position="13"/>
        <end position="174"/>
    </location>
</feature>
<proteinExistence type="predicted"/>
<sequence>MSIAYEFRTYRKPDGVLATEVSCGSVQVGATLTDASRNTDSYRLHDVFHLSYACLLGWSPVTRPLLGCKRRSDPAIDENDDGGRAIAIEEGLAASIFAYAATRDYLRGAARVDGDVLASIATSTAQFEVGARTAADWERAIIEGFRMWKQLDDHGGNGIVRADLIARTMKFEPTAVEAGLD</sequence>